<organism evidence="3 4">
    <name type="scientific">Ephemerocybe angulata</name>
    <dbReference type="NCBI Taxonomy" id="980116"/>
    <lineage>
        <taxon>Eukaryota</taxon>
        <taxon>Fungi</taxon>
        <taxon>Dikarya</taxon>
        <taxon>Basidiomycota</taxon>
        <taxon>Agaricomycotina</taxon>
        <taxon>Agaricomycetes</taxon>
        <taxon>Agaricomycetidae</taxon>
        <taxon>Agaricales</taxon>
        <taxon>Agaricineae</taxon>
        <taxon>Psathyrellaceae</taxon>
        <taxon>Ephemerocybe</taxon>
    </lineage>
</organism>
<dbReference type="GO" id="GO:0010468">
    <property type="term" value="P:regulation of gene expression"/>
    <property type="evidence" value="ECO:0007669"/>
    <property type="project" value="InterPro"/>
</dbReference>
<evidence type="ECO:0000313" key="4">
    <source>
        <dbReference type="Proteomes" id="UP000521943"/>
    </source>
</evidence>
<dbReference type="PANTHER" id="PTHR14379:SF3">
    <property type="entry name" value="MEIOSIS REGULATOR AND MRNA STABILITY FACTOR 1"/>
    <property type="match status" value="1"/>
</dbReference>
<evidence type="ECO:0000259" key="2">
    <source>
        <dbReference type="Pfam" id="PF01936"/>
    </source>
</evidence>
<feature type="compositionally biased region" description="Polar residues" evidence="1">
    <location>
        <begin position="326"/>
        <end position="336"/>
    </location>
</feature>
<dbReference type="Gene3D" id="3.40.50.1010">
    <property type="entry name" value="5'-nuclease"/>
    <property type="match status" value="1"/>
</dbReference>
<dbReference type="AlphaFoldDB" id="A0A8H6LW18"/>
<dbReference type="PANTHER" id="PTHR14379">
    <property type="entry name" value="LIMKAIN B LKAP"/>
    <property type="match status" value="1"/>
</dbReference>
<dbReference type="Proteomes" id="UP000521943">
    <property type="component" value="Unassembled WGS sequence"/>
</dbReference>
<dbReference type="OrthoDB" id="10669132at2759"/>
<gene>
    <name evidence="3" type="ORF">DFP72DRAFT_1177134</name>
</gene>
<name>A0A8H6LW18_9AGAR</name>
<proteinExistence type="predicted"/>
<dbReference type="InterPro" id="IPR024768">
    <property type="entry name" value="Marf1"/>
</dbReference>
<feature type="compositionally biased region" description="Acidic residues" evidence="1">
    <location>
        <begin position="348"/>
        <end position="364"/>
    </location>
</feature>
<feature type="domain" description="NYN" evidence="2">
    <location>
        <begin position="400"/>
        <end position="521"/>
    </location>
</feature>
<feature type="region of interest" description="Disordered" evidence="1">
    <location>
        <begin position="318"/>
        <end position="392"/>
    </location>
</feature>
<dbReference type="GO" id="GO:0005777">
    <property type="term" value="C:peroxisome"/>
    <property type="evidence" value="ECO:0007669"/>
    <property type="project" value="InterPro"/>
</dbReference>
<feature type="region of interest" description="Disordered" evidence="1">
    <location>
        <begin position="904"/>
        <end position="933"/>
    </location>
</feature>
<dbReference type="InterPro" id="IPR021139">
    <property type="entry name" value="NYN"/>
</dbReference>
<dbReference type="GO" id="GO:0004540">
    <property type="term" value="F:RNA nuclease activity"/>
    <property type="evidence" value="ECO:0007669"/>
    <property type="project" value="InterPro"/>
</dbReference>
<protein>
    <recommendedName>
        <fullName evidence="2">NYN domain-containing protein</fullName>
    </recommendedName>
</protein>
<reference evidence="3 4" key="1">
    <citation type="submission" date="2020-07" db="EMBL/GenBank/DDBJ databases">
        <title>Comparative genomics of pyrophilous fungi reveals a link between fire events and developmental genes.</title>
        <authorList>
            <consortium name="DOE Joint Genome Institute"/>
            <person name="Steindorff A.S."/>
            <person name="Carver A."/>
            <person name="Calhoun S."/>
            <person name="Stillman K."/>
            <person name="Liu H."/>
            <person name="Lipzen A."/>
            <person name="Pangilinan J."/>
            <person name="Labutti K."/>
            <person name="Bruns T.D."/>
            <person name="Grigoriev I.V."/>
        </authorList>
    </citation>
    <scope>NUCLEOTIDE SEQUENCE [LARGE SCALE GENOMIC DNA]</scope>
    <source>
        <strain evidence="3 4">CBS 144469</strain>
    </source>
</reference>
<dbReference type="EMBL" id="JACGCI010000124">
    <property type="protein sequence ID" value="KAF6744274.1"/>
    <property type="molecule type" value="Genomic_DNA"/>
</dbReference>
<dbReference type="Pfam" id="PF01936">
    <property type="entry name" value="NYN"/>
    <property type="match status" value="2"/>
</dbReference>
<sequence length="975" mass="106541">MAKSKVMKVFVHWEYDVHQLPSRATITKDVKRIREQVAMYGKIMQFHAYVPKWRLFPRESLKQLRVALSRRGVMPRSLSIDSKKKKESVILDNKIWGSCVKSRPQGVAIVVVSDRDFSALQTKVSALGSSLLILPNPGCTKGGNSLSKVPKNLTSSGGPNGSAVSKADSSASSVLLFWDYGRCPIPPVGKKRRERAVLRVTSCLKSYIVATLGNIAHLHAYISADNTPTLRDSLHAAGVELHTVQTGVKNIVSTHIIADVTALVKSQSSTRAIVLVAPNGQYSGLIKHLLEQGLDVVRIPLLPLEPNWREAAIVHHPSSAVGNRPSGPSTPLSQGNDLPLEVSVDSPDAYDSEAVAESDDEESSVTEYSDSSSDFDLPVNSEEHSHTEDALQLTEPRSTVSVYWDYGNIERTRDGGAETVKRIKSFAGEFGDITDFCAYFTSTGGAPGFLSKQMGSLDVDLRRVEYNGIGDAVDHQIMVDVAYCISQNRSAKTIVLISEDKDFKVLTSRILQEGVDVVCISKIPVAGTQATAVVYLAKDYKLSLELEDAVEGGLMTGEWSPVEGGSDRETSVPGTWKLCHEADGPAAFIFWDFADSPVPYEHRKDGRMPAGVQRIKMFASSFGFVRSFRAYDIGCQPCNQIDDIAIDLKEAGVDLCRVRPFTGAIDTIDEIMDDILGLANTRQSAPKDTIILISKSNGPRISALAERLLQDGFEFVRISEAPTEERAEGTAVIYRAPEFHGSLYGSEATSNVEAYSEEIWEVEAGERGPLAPANSPDDTDSEQSSRHSADSPVDFAPLSISSKMDSEDESIAEASVQAADIEDITLFLPASSDFDILNEWPLDFGELQVSGSTSLLGEAAIHPPRVVRKLNAGWEAEEEYDGVAESVLEFSDLDDWEECTNLGTPAKGNVIGTDTPLSRESSPNSDDMDTTQEVSGWSCLVTTRKRKQPTVDEVTVRPLIDMSRLRLRKRKKTIF</sequence>
<evidence type="ECO:0000313" key="3">
    <source>
        <dbReference type="EMBL" id="KAF6744274.1"/>
    </source>
</evidence>
<comment type="caution">
    <text evidence="3">The sequence shown here is derived from an EMBL/GenBank/DDBJ whole genome shotgun (WGS) entry which is preliminary data.</text>
</comment>
<keyword evidence="4" id="KW-1185">Reference proteome</keyword>
<feature type="region of interest" description="Disordered" evidence="1">
    <location>
        <begin position="766"/>
        <end position="798"/>
    </location>
</feature>
<accession>A0A8H6LW18</accession>
<feature type="compositionally biased region" description="Low complexity" evidence="1">
    <location>
        <begin position="365"/>
        <end position="374"/>
    </location>
</feature>
<feature type="compositionally biased region" description="Polar residues" evidence="1">
    <location>
        <begin position="915"/>
        <end position="933"/>
    </location>
</feature>
<evidence type="ECO:0000256" key="1">
    <source>
        <dbReference type="SAM" id="MobiDB-lite"/>
    </source>
</evidence>
<feature type="domain" description="NYN" evidence="2">
    <location>
        <begin position="174"/>
        <end position="297"/>
    </location>
</feature>